<protein>
    <submittedName>
        <fullName evidence="2">Uncharacterized protein</fullName>
    </submittedName>
</protein>
<dbReference type="EMBL" id="QGKV02001556">
    <property type="protein sequence ID" value="KAF3515688.1"/>
    <property type="molecule type" value="Genomic_DNA"/>
</dbReference>
<reference evidence="2 3" key="1">
    <citation type="journal article" date="2020" name="BMC Genomics">
        <title>Intraspecific diversification of the crop wild relative Brassica cretica Lam. using demographic model selection.</title>
        <authorList>
            <person name="Kioukis A."/>
            <person name="Michalopoulou V.A."/>
            <person name="Briers L."/>
            <person name="Pirintsos S."/>
            <person name="Studholme D.J."/>
            <person name="Pavlidis P."/>
            <person name="Sarris P.F."/>
        </authorList>
    </citation>
    <scope>NUCLEOTIDE SEQUENCE [LARGE SCALE GENOMIC DNA]</scope>
    <source>
        <strain evidence="3">cv. PFS-1207/04</strain>
    </source>
</reference>
<name>A0ABQ7ANV1_BRACR</name>
<feature type="region of interest" description="Disordered" evidence="1">
    <location>
        <begin position="1"/>
        <end position="42"/>
    </location>
</feature>
<organism evidence="2 3">
    <name type="scientific">Brassica cretica</name>
    <name type="common">Mustard</name>
    <dbReference type="NCBI Taxonomy" id="69181"/>
    <lineage>
        <taxon>Eukaryota</taxon>
        <taxon>Viridiplantae</taxon>
        <taxon>Streptophyta</taxon>
        <taxon>Embryophyta</taxon>
        <taxon>Tracheophyta</taxon>
        <taxon>Spermatophyta</taxon>
        <taxon>Magnoliopsida</taxon>
        <taxon>eudicotyledons</taxon>
        <taxon>Gunneridae</taxon>
        <taxon>Pentapetalae</taxon>
        <taxon>rosids</taxon>
        <taxon>malvids</taxon>
        <taxon>Brassicales</taxon>
        <taxon>Brassicaceae</taxon>
        <taxon>Brassiceae</taxon>
        <taxon>Brassica</taxon>
    </lineage>
</organism>
<evidence type="ECO:0000313" key="3">
    <source>
        <dbReference type="Proteomes" id="UP000266723"/>
    </source>
</evidence>
<feature type="compositionally biased region" description="Polar residues" evidence="1">
    <location>
        <begin position="1"/>
        <end position="15"/>
    </location>
</feature>
<proteinExistence type="predicted"/>
<dbReference type="Proteomes" id="UP000266723">
    <property type="component" value="Unassembled WGS sequence"/>
</dbReference>
<sequence length="121" mass="14067">MASHSNGSYTTSPKTPRTDRYRLQGHGPPTNRRQTLDQAGHLPNPHRTLARNGLNHHYSLTNKPLKLHRKVKLHHHTRSSELMRCWDVSFYHERSTTMMINDCTAEPPQLLSLRENRRAVI</sequence>
<keyword evidence="3" id="KW-1185">Reference proteome</keyword>
<evidence type="ECO:0000256" key="1">
    <source>
        <dbReference type="SAM" id="MobiDB-lite"/>
    </source>
</evidence>
<comment type="caution">
    <text evidence="2">The sequence shown here is derived from an EMBL/GenBank/DDBJ whole genome shotgun (WGS) entry which is preliminary data.</text>
</comment>
<accession>A0ABQ7ANV1</accession>
<evidence type="ECO:0000313" key="2">
    <source>
        <dbReference type="EMBL" id="KAF3515688.1"/>
    </source>
</evidence>
<gene>
    <name evidence="2" type="ORF">DY000_02058794</name>
</gene>